<evidence type="ECO:0000256" key="8">
    <source>
        <dbReference type="SAM" id="MobiDB-lite"/>
    </source>
</evidence>
<evidence type="ECO:0000256" key="2">
    <source>
        <dbReference type="ARBA" id="ARBA00022617"/>
    </source>
</evidence>
<dbReference type="Gene3D" id="1.10.8.640">
    <property type="entry name" value="Cytochrome C biogenesis protein"/>
    <property type="match status" value="1"/>
</dbReference>
<gene>
    <name evidence="10" type="ORF">CWE23_03065</name>
</gene>
<feature type="region of interest" description="Disordered" evidence="8">
    <location>
        <begin position="137"/>
        <end position="156"/>
    </location>
</feature>
<evidence type="ECO:0000256" key="3">
    <source>
        <dbReference type="ARBA" id="ARBA00022723"/>
    </source>
</evidence>
<comment type="caution">
    <text evidence="10">The sequence shown here is derived from an EMBL/GenBank/DDBJ whole genome shotgun (WGS) entry which is preliminary data.</text>
</comment>
<dbReference type="CDD" id="cd16378">
    <property type="entry name" value="CcmH_N"/>
    <property type="match status" value="1"/>
</dbReference>
<keyword evidence="7" id="KW-0472">Membrane</keyword>
<feature type="transmembrane region" description="Helical" evidence="7">
    <location>
        <begin position="105"/>
        <end position="126"/>
    </location>
</feature>
<dbReference type="GO" id="GO:0017004">
    <property type="term" value="P:cytochrome complex assembly"/>
    <property type="evidence" value="ECO:0007669"/>
    <property type="project" value="UniProtKB-KW"/>
</dbReference>
<keyword evidence="6 7" id="KW-0408">Iron</keyword>
<sequence length="156" mass="17872">MNRWLLCMGALLLSFSAALLAQQVTYDGHEFDNEQQRRTYEALIKELRCPKCQNQNIADSNAPLAEDMRERAYQMVMAGQSKQQVIDYMVARYGNFAHYKPPFNAFTAVLWLAPLVIALAGIIIALRLSRKRSQPVALSDEEQRELAQLKERSKHD</sequence>
<dbReference type="InterPro" id="IPR005616">
    <property type="entry name" value="CcmH/CycL/Ccl2/NrfF_N"/>
</dbReference>
<dbReference type="AlphaFoldDB" id="A0AA94JDQ5"/>
<protein>
    <recommendedName>
        <fullName evidence="7">Cytochrome c-type biogenesis protein</fullName>
    </recommendedName>
</protein>
<keyword evidence="5" id="KW-0201">Cytochrome c-type biogenesis</keyword>
<accession>A0AA94JDQ5</accession>
<keyword evidence="4 7" id="KW-0732">Signal</keyword>
<keyword evidence="11" id="KW-1185">Reference proteome</keyword>
<evidence type="ECO:0000256" key="7">
    <source>
        <dbReference type="RuleBase" id="RU364112"/>
    </source>
</evidence>
<evidence type="ECO:0000313" key="11">
    <source>
        <dbReference type="Proteomes" id="UP000286680"/>
    </source>
</evidence>
<dbReference type="Pfam" id="PF03918">
    <property type="entry name" value="CcmH"/>
    <property type="match status" value="1"/>
</dbReference>
<evidence type="ECO:0000313" key="10">
    <source>
        <dbReference type="EMBL" id="RUO45019.1"/>
    </source>
</evidence>
<keyword evidence="2 7" id="KW-0349">Heme</keyword>
<keyword evidence="3 7" id="KW-0479">Metal-binding</keyword>
<comment type="function">
    <text evidence="7">Possible subunit of a heme lyase.</text>
</comment>
<dbReference type="PANTHER" id="PTHR47870:SF1">
    <property type="entry name" value="CYTOCHROME C-TYPE BIOGENESIS PROTEIN CCMH"/>
    <property type="match status" value="1"/>
</dbReference>
<organism evidence="10 11">
    <name type="scientific">Idiomarina aquatica</name>
    <dbReference type="NCBI Taxonomy" id="1327752"/>
    <lineage>
        <taxon>Bacteria</taxon>
        <taxon>Pseudomonadati</taxon>
        <taxon>Pseudomonadota</taxon>
        <taxon>Gammaproteobacteria</taxon>
        <taxon>Alteromonadales</taxon>
        <taxon>Idiomarinaceae</taxon>
        <taxon>Idiomarina</taxon>
    </lineage>
</organism>
<feature type="chain" id="PRO_5041517388" description="Cytochrome c-type biogenesis protein" evidence="7">
    <location>
        <begin position="22"/>
        <end position="156"/>
    </location>
</feature>
<dbReference type="InterPro" id="IPR051263">
    <property type="entry name" value="C-type_cytochrome_biogenesis"/>
</dbReference>
<dbReference type="FunFam" id="1.10.8.640:FF:000001">
    <property type="entry name" value="Cytochrome c-type biogenesis protein"/>
    <property type="match status" value="1"/>
</dbReference>
<name>A0AA94JDQ5_9GAMM</name>
<evidence type="ECO:0000256" key="1">
    <source>
        <dbReference type="ARBA" id="ARBA00010342"/>
    </source>
</evidence>
<dbReference type="PANTHER" id="PTHR47870">
    <property type="entry name" value="CYTOCHROME C-TYPE BIOGENESIS PROTEIN CCMH"/>
    <property type="match status" value="1"/>
</dbReference>
<keyword evidence="7" id="KW-1133">Transmembrane helix</keyword>
<proteinExistence type="inferred from homology"/>
<dbReference type="InterPro" id="IPR038297">
    <property type="entry name" value="CcmH/CycL/NrfF/Ccl2_sf"/>
</dbReference>
<dbReference type="RefSeq" id="WP_126819397.1">
    <property type="nucleotide sequence ID" value="NZ_PIPS01000001.1"/>
</dbReference>
<dbReference type="GO" id="GO:0046872">
    <property type="term" value="F:metal ion binding"/>
    <property type="evidence" value="ECO:0007669"/>
    <property type="project" value="UniProtKB-KW"/>
</dbReference>
<reference evidence="11" key="1">
    <citation type="journal article" date="2018" name="Front. Microbiol.">
        <title>Genome-Based Analysis Reveals the Taxonomy and Diversity of the Family Idiomarinaceae.</title>
        <authorList>
            <person name="Liu Y."/>
            <person name="Lai Q."/>
            <person name="Shao Z."/>
        </authorList>
    </citation>
    <scope>NUCLEOTIDE SEQUENCE [LARGE SCALE GENOMIC DNA]</scope>
    <source>
        <strain evidence="11">SN-14</strain>
    </source>
</reference>
<feature type="compositionally biased region" description="Basic and acidic residues" evidence="8">
    <location>
        <begin position="144"/>
        <end position="156"/>
    </location>
</feature>
<dbReference type="EMBL" id="PIPS01000001">
    <property type="protein sequence ID" value="RUO45019.1"/>
    <property type="molecule type" value="Genomic_DNA"/>
</dbReference>
<evidence type="ECO:0000256" key="5">
    <source>
        <dbReference type="ARBA" id="ARBA00022748"/>
    </source>
</evidence>
<feature type="signal peptide" evidence="7">
    <location>
        <begin position="1"/>
        <end position="21"/>
    </location>
</feature>
<feature type="domain" description="CcmH/CycL/Ccl2/NrfF N-terminal" evidence="9">
    <location>
        <begin position="13"/>
        <end position="149"/>
    </location>
</feature>
<dbReference type="GO" id="GO:0005886">
    <property type="term" value="C:plasma membrane"/>
    <property type="evidence" value="ECO:0007669"/>
    <property type="project" value="TreeGrafter"/>
</dbReference>
<keyword evidence="7" id="KW-0812">Transmembrane</keyword>
<evidence type="ECO:0000256" key="4">
    <source>
        <dbReference type="ARBA" id="ARBA00022729"/>
    </source>
</evidence>
<dbReference type="Proteomes" id="UP000286680">
    <property type="component" value="Unassembled WGS sequence"/>
</dbReference>
<evidence type="ECO:0000256" key="6">
    <source>
        <dbReference type="ARBA" id="ARBA00023004"/>
    </source>
</evidence>
<comment type="similarity">
    <text evidence="1 7">Belongs to the CcmH/CycL/Ccl2/NrfF family.</text>
</comment>
<evidence type="ECO:0000259" key="9">
    <source>
        <dbReference type="Pfam" id="PF03918"/>
    </source>
</evidence>